<dbReference type="SUPFAM" id="SSF52540">
    <property type="entry name" value="P-loop containing nucleoside triphosphate hydrolases"/>
    <property type="match status" value="1"/>
</dbReference>
<protein>
    <recommendedName>
        <fullName evidence="9">P-loop containing nucleoside triphosphate hydrolase protein</fullName>
    </recommendedName>
</protein>
<sequence length="537" mass="59420">MIESVGISSSSLYSHQAEAVDAALDGMNVIVTTATASGKSLCFNLPVLESVLDPLGVGRDSVTPARALFLYPTKALAQDQLRALRKLTSLWLSPSKIAVLDGDTPMKDRASIVREASIVLTNPDMLHVTILPGHKRHVPLLSCLRYIVLDEAHMYHGAFGMHVAMVIRRLRRICSHYRSSPQFLCCSATIASPASLLSQLTGLPADSFHVVSEDGSPCGPKRFVLWNPPDELEPRRVSSIGEVANLFAELVRHGLRTIAFCTTRKLSELVLQYAQEALQAAGQQHLCETVMSYRGGYTPEQRREIEQLLFSDRLRGVAATNALELGVDVGSMDATLHLGFQRSIASLWQQAGRAGRRRKTSLSIYIAWDSPIDQFFLRHPQQLFSLPLEPALLNLANPDILQPHLLCAASELPLKREEDEALFAELPAVYRDNVLQLIEKGNRKIGCLQPVLGGGGGGGEESAMLEECNFCGAPKPSKEVSLRCIDEHRWKILVRGGRREEEEEKDRSCRSIYEGATYMNNGKTFIIRVLDFEKREA</sequence>
<evidence type="ECO:0000313" key="7">
    <source>
        <dbReference type="EnsemblProtists" id="EKX34656"/>
    </source>
</evidence>
<dbReference type="CDD" id="cd18797">
    <property type="entry name" value="SF2_C_Hrq"/>
    <property type="match status" value="1"/>
</dbReference>
<gene>
    <name evidence="6" type="ORF">GUITHDRAFT_80398</name>
</gene>
<dbReference type="GO" id="GO:0003676">
    <property type="term" value="F:nucleic acid binding"/>
    <property type="evidence" value="ECO:0007669"/>
    <property type="project" value="InterPro"/>
</dbReference>
<dbReference type="PROSITE" id="PS51192">
    <property type="entry name" value="HELICASE_ATP_BIND_1"/>
    <property type="match status" value="1"/>
</dbReference>
<dbReference type="InterPro" id="IPR014001">
    <property type="entry name" value="Helicase_ATP-bd"/>
</dbReference>
<evidence type="ECO:0000256" key="3">
    <source>
        <dbReference type="ARBA" id="ARBA00022840"/>
    </source>
</evidence>
<reference evidence="6 8" key="1">
    <citation type="journal article" date="2012" name="Nature">
        <title>Algal genomes reveal evolutionary mosaicism and the fate of nucleomorphs.</title>
        <authorList>
            <consortium name="DOE Joint Genome Institute"/>
            <person name="Curtis B.A."/>
            <person name="Tanifuji G."/>
            <person name="Burki F."/>
            <person name="Gruber A."/>
            <person name="Irimia M."/>
            <person name="Maruyama S."/>
            <person name="Arias M.C."/>
            <person name="Ball S.G."/>
            <person name="Gile G.H."/>
            <person name="Hirakawa Y."/>
            <person name="Hopkins J.F."/>
            <person name="Kuo A."/>
            <person name="Rensing S.A."/>
            <person name="Schmutz J."/>
            <person name="Symeonidi A."/>
            <person name="Elias M."/>
            <person name="Eveleigh R.J."/>
            <person name="Herman E.K."/>
            <person name="Klute M.J."/>
            <person name="Nakayama T."/>
            <person name="Obornik M."/>
            <person name="Reyes-Prieto A."/>
            <person name="Armbrust E.V."/>
            <person name="Aves S.J."/>
            <person name="Beiko R.G."/>
            <person name="Coutinho P."/>
            <person name="Dacks J.B."/>
            <person name="Durnford D.G."/>
            <person name="Fast N.M."/>
            <person name="Green B.R."/>
            <person name="Grisdale C.J."/>
            <person name="Hempel F."/>
            <person name="Henrissat B."/>
            <person name="Hoppner M.P."/>
            <person name="Ishida K."/>
            <person name="Kim E."/>
            <person name="Koreny L."/>
            <person name="Kroth P.G."/>
            <person name="Liu Y."/>
            <person name="Malik S.B."/>
            <person name="Maier U.G."/>
            <person name="McRose D."/>
            <person name="Mock T."/>
            <person name="Neilson J.A."/>
            <person name="Onodera N.T."/>
            <person name="Poole A.M."/>
            <person name="Pritham E.J."/>
            <person name="Richards T.A."/>
            <person name="Rocap G."/>
            <person name="Roy S.W."/>
            <person name="Sarai C."/>
            <person name="Schaack S."/>
            <person name="Shirato S."/>
            <person name="Slamovits C.H."/>
            <person name="Spencer D.F."/>
            <person name="Suzuki S."/>
            <person name="Worden A.Z."/>
            <person name="Zauner S."/>
            <person name="Barry K."/>
            <person name="Bell C."/>
            <person name="Bharti A.K."/>
            <person name="Crow J.A."/>
            <person name="Grimwood J."/>
            <person name="Kramer R."/>
            <person name="Lindquist E."/>
            <person name="Lucas S."/>
            <person name="Salamov A."/>
            <person name="McFadden G.I."/>
            <person name="Lane C.E."/>
            <person name="Keeling P.J."/>
            <person name="Gray M.W."/>
            <person name="Grigoriev I.V."/>
            <person name="Archibald J.M."/>
        </authorList>
    </citation>
    <scope>NUCLEOTIDE SEQUENCE</scope>
    <source>
        <strain evidence="6 8">CCMP2712</strain>
    </source>
</reference>
<dbReference type="GO" id="GO:0005634">
    <property type="term" value="C:nucleus"/>
    <property type="evidence" value="ECO:0007669"/>
    <property type="project" value="TreeGrafter"/>
</dbReference>
<dbReference type="SMART" id="SM00487">
    <property type="entry name" value="DEXDc"/>
    <property type="match status" value="1"/>
</dbReference>
<dbReference type="EMBL" id="JH993105">
    <property type="protein sequence ID" value="EKX34656.1"/>
    <property type="molecule type" value="Genomic_DNA"/>
</dbReference>
<keyword evidence="8" id="KW-1185">Reference proteome</keyword>
<reference evidence="8" key="2">
    <citation type="submission" date="2012-11" db="EMBL/GenBank/DDBJ databases">
        <authorList>
            <person name="Kuo A."/>
            <person name="Curtis B.A."/>
            <person name="Tanifuji G."/>
            <person name="Burki F."/>
            <person name="Gruber A."/>
            <person name="Irimia M."/>
            <person name="Maruyama S."/>
            <person name="Arias M.C."/>
            <person name="Ball S.G."/>
            <person name="Gile G.H."/>
            <person name="Hirakawa Y."/>
            <person name="Hopkins J.F."/>
            <person name="Rensing S.A."/>
            <person name="Schmutz J."/>
            <person name="Symeonidi A."/>
            <person name="Elias M."/>
            <person name="Eveleigh R.J."/>
            <person name="Herman E.K."/>
            <person name="Klute M.J."/>
            <person name="Nakayama T."/>
            <person name="Obornik M."/>
            <person name="Reyes-Prieto A."/>
            <person name="Armbrust E.V."/>
            <person name="Aves S.J."/>
            <person name="Beiko R.G."/>
            <person name="Coutinho P."/>
            <person name="Dacks J.B."/>
            <person name="Durnford D.G."/>
            <person name="Fast N.M."/>
            <person name="Green B.R."/>
            <person name="Grisdale C."/>
            <person name="Hempe F."/>
            <person name="Henrissat B."/>
            <person name="Hoppner M.P."/>
            <person name="Ishida K.-I."/>
            <person name="Kim E."/>
            <person name="Koreny L."/>
            <person name="Kroth P.G."/>
            <person name="Liu Y."/>
            <person name="Malik S.-B."/>
            <person name="Maier U.G."/>
            <person name="McRose D."/>
            <person name="Mock T."/>
            <person name="Neilson J.A."/>
            <person name="Onodera N.T."/>
            <person name="Poole A.M."/>
            <person name="Pritham E.J."/>
            <person name="Richards T.A."/>
            <person name="Rocap G."/>
            <person name="Roy S.W."/>
            <person name="Sarai C."/>
            <person name="Schaack S."/>
            <person name="Shirato S."/>
            <person name="Slamovits C.H."/>
            <person name="Spencer D.F."/>
            <person name="Suzuki S."/>
            <person name="Worden A.Z."/>
            <person name="Zauner S."/>
            <person name="Barry K."/>
            <person name="Bell C."/>
            <person name="Bharti A.K."/>
            <person name="Crow J.A."/>
            <person name="Grimwood J."/>
            <person name="Kramer R."/>
            <person name="Lindquist E."/>
            <person name="Lucas S."/>
            <person name="Salamov A."/>
            <person name="McFadden G.I."/>
            <person name="Lane C.E."/>
            <person name="Keeling P.J."/>
            <person name="Gray M.W."/>
            <person name="Grigoriev I.V."/>
            <person name="Archibald J.M."/>
        </authorList>
    </citation>
    <scope>NUCLEOTIDE SEQUENCE</scope>
    <source>
        <strain evidence="8">CCMP2712</strain>
    </source>
</reference>
<feature type="non-terminal residue" evidence="6">
    <location>
        <position position="537"/>
    </location>
</feature>
<dbReference type="GO" id="GO:0036297">
    <property type="term" value="P:interstrand cross-link repair"/>
    <property type="evidence" value="ECO:0007669"/>
    <property type="project" value="TreeGrafter"/>
</dbReference>
<feature type="domain" description="Helicase C-terminal" evidence="5">
    <location>
        <begin position="242"/>
        <end position="399"/>
    </location>
</feature>
<dbReference type="HOGENOM" id="CLU_000809_3_3_1"/>
<dbReference type="CDD" id="cd17923">
    <property type="entry name" value="DEXHc_Hrq1-like"/>
    <property type="match status" value="1"/>
</dbReference>
<evidence type="ECO:0000313" key="6">
    <source>
        <dbReference type="EMBL" id="EKX34656.1"/>
    </source>
</evidence>
<dbReference type="InterPro" id="IPR001650">
    <property type="entry name" value="Helicase_C-like"/>
</dbReference>
<keyword evidence="3" id="KW-0067">ATP-binding</keyword>
<evidence type="ECO:0000256" key="1">
    <source>
        <dbReference type="ARBA" id="ARBA00004229"/>
    </source>
</evidence>
<dbReference type="Pfam" id="PF22982">
    <property type="entry name" value="WHD_HRQ1"/>
    <property type="match status" value="1"/>
</dbReference>
<dbReference type="OMA" id="LHEGVQY"/>
<dbReference type="OrthoDB" id="18781at2759"/>
<organism evidence="6">
    <name type="scientific">Guillardia theta (strain CCMP2712)</name>
    <name type="common">Cryptophyte</name>
    <dbReference type="NCBI Taxonomy" id="905079"/>
    <lineage>
        <taxon>Eukaryota</taxon>
        <taxon>Cryptophyceae</taxon>
        <taxon>Pyrenomonadales</taxon>
        <taxon>Geminigeraceae</taxon>
        <taxon>Guillardia</taxon>
    </lineage>
</organism>
<evidence type="ECO:0000313" key="8">
    <source>
        <dbReference type="Proteomes" id="UP000011087"/>
    </source>
</evidence>
<dbReference type="Pfam" id="PF00270">
    <property type="entry name" value="DEAD"/>
    <property type="match status" value="1"/>
</dbReference>
<dbReference type="GO" id="GO:0005524">
    <property type="term" value="F:ATP binding"/>
    <property type="evidence" value="ECO:0007669"/>
    <property type="project" value="UniProtKB-KW"/>
</dbReference>
<dbReference type="InterPro" id="IPR027417">
    <property type="entry name" value="P-loop_NTPase"/>
</dbReference>
<dbReference type="RefSeq" id="XP_005821636.1">
    <property type="nucleotide sequence ID" value="XM_005821579.1"/>
</dbReference>
<proteinExistence type="predicted"/>
<dbReference type="GO" id="GO:0009507">
    <property type="term" value="C:chloroplast"/>
    <property type="evidence" value="ECO:0007669"/>
    <property type="project" value="UniProtKB-SubCell"/>
</dbReference>
<dbReference type="AlphaFoldDB" id="L1IEF5"/>
<dbReference type="PANTHER" id="PTHR47957:SF3">
    <property type="entry name" value="ATP-DEPENDENT HELICASE HRQ1"/>
    <property type="match status" value="1"/>
</dbReference>
<evidence type="ECO:0000259" key="4">
    <source>
        <dbReference type="PROSITE" id="PS51192"/>
    </source>
</evidence>
<dbReference type="Gene3D" id="3.40.50.300">
    <property type="entry name" value="P-loop containing nucleotide triphosphate hydrolases"/>
    <property type="match status" value="2"/>
</dbReference>
<dbReference type="EnsemblProtists" id="EKX34656">
    <property type="protein sequence ID" value="EKX34656"/>
    <property type="gene ID" value="GUITHDRAFT_80398"/>
</dbReference>
<dbReference type="PaxDb" id="55529-EKX34656"/>
<dbReference type="STRING" id="905079.L1IEF5"/>
<dbReference type="Pfam" id="PF00271">
    <property type="entry name" value="Helicase_C"/>
    <property type="match status" value="1"/>
</dbReference>
<reference evidence="7" key="3">
    <citation type="submission" date="2016-03" db="UniProtKB">
        <authorList>
            <consortium name="EnsemblProtists"/>
        </authorList>
    </citation>
    <scope>IDENTIFICATION</scope>
</reference>
<dbReference type="KEGG" id="gtt:GUITHDRAFT_80398"/>
<dbReference type="InterPro" id="IPR055227">
    <property type="entry name" value="HRQ1_WHD"/>
</dbReference>
<dbReference type="Proteomes" id="UP000011087">
    <property type="component" value="Unassembled WGS sequence"/>
</dbReference>
<comment type="subcellular location">
    <subcellularLocation>
        <location evidence="1">Plastid</location>
        <location evidence="1">Chloroplast</location>
    </subcellularLocation>
</comment>
<evidence type="ECO:0008006" key="9">
    <source>
        <dbReference type="Google" id="ProtNLM"/>
    </source>
</evidence>
<dbReference type="eggNOG" id="KOG4150">
    <property type="taxonomic scope" value="Eukaryota"/>
</dbReference>
<accession>L1IEF5</accession>
<keyword evidence="2" id="KW-0547">Nucleotide-binding</keyword>
<feature type="domain" description="Helicase ATP-binding" evidence="4">
    <location>
        <begin position="20"/>
        <end position="208"/>
    </location>
</feature>
<dbReference type="GO" id="GO:0043138">
    <property type="term" value="F:3'-5' DNA helicase activity"/>
    <property type="evidence" value="ECO:0007669"/>
    <property type="project" value="TreeGrafter"/>
</dbReference>
<dbReference type="PANTHER" id="PTHR47957">
    <property type="entry name" value="ATP-DEPENDENT HELICASE HRQ1"/>
    <property type="match status" value="1"/>
</dbReference>
<dbReference type="GeneID" id="17291385"/>
<evidence type="ECO:0000259" key="5">
    <source>
        <dbReference type="PROSITE" id="PS51194"/>
    </source>
</evidence>
<dbReference type="SMART" id="SM00490">
    <property type="entry name" value="HELICc"/>
    <property type="match status" value="1"/>
</dbReference>
<evidence type="ECO:0000256" key="2">
    <source>
        <dbReference type="ARBA" id="ARBA00022741"/>
    </source>
</evidence>
<name>L1IEF5_GUITC</name>
<dbReference type="PROSITE" id="PS51194">
    <property type="entry name" value="HELICASE_CTER"/>
    <property type="match status" value="1"/>
</dbReference>
<dbReference type="GO" id="GO:0006289">
    <property type="term" value="P:nucleotide-excision repair"/>
    <property type="evidence" value="ECO:0007669"/>
    <property type="project" value="TreeGrafter"/>
</dbReference>
<dbReference type="InterPro" id="IPR011545">
    <property type="entry name" value="DEAD/DEAH_box_helicase_dom"/>
</dbReference>